<dbReference type="InterPro" id="IPR002059">
    <property type="entry name" value="CSP_DNA-bd"/>
</dbReference>
<evidence type="ECO:0000256" key="2">
    <source>
        <dbReference type="ARBA" id="ARBA00022490"/>
    </source>
</evidence>
<feature type="domain" description="CSD" evidence="4">
    <location>
        <begin position="1"/>
        <end position="66"/>
    </location>
</feature>
<dbReference type="InterPro" id="IPR012156">
    <property type="entry name" value="Cold_shock_CspA"/>
</dbReference>
<sequence length="68" mass="7345">MAQGIVKWYNADKGFGFITADGGQADLFVHHTDIEGGEPKVLVENQRVEFEASQGEKGPQATQVRAIG</sequence>
<dbReference type="Proteomes" id="UP000546642">
    <property type="component" value="Unassembled WGS sequence"/>
</dbReference>
<evidence type="ECO:0000256" key="3">
    <source>
        <dbReference type="RuleBase" id="RU000408"/>
    </source>
</evidence>
<dbReference type="InterPro" id="IPR019844">
    <property type="entry name" value="CSD_CS"/>
</dbReference>
<evidence type="ECO:0000259" key="4">
    <source>
        <dbReference type="PROSITE" id="PS51857"/>
    </source>
</evidence>
<comment type="subcellular location">
    <subcellularLocation>
        <location evidence="1 3">Cytoplasm</location>
    </subcellularLocation>
</comment>
<dbReference type="GO" id="GO:0003676">
    <property type="term" value="F:nucleic acid binding"/>
    <property type="evidence" value="ECO:0007669"/>
    <property type="project" value="InterPro"/>
</dbReference>
<comment type="caution">
    <text evidence="5">The sequence shown here is derived from an EMBL/GenBank/DDBJ whole genome shotgun (WGS) entry which is preliminary data.</text>
</comment>
<name>A0A7W9YDE8_9ACTN</name>
<dbReference type="PROSITE" id="PS51857">
    <property type="entry name" value="CSD_2"/>
    <property type="match status" value="1"/>
</dbReference>
<reference evidence="5 6" key="1">
    <citation type="submission" date="2020-08" db="EMBL/GenBank/DDBJ databases">
        <title>Sequencing the genomes of 1000 actinobacteria strains.</title>
        <authorList>
            <person name="Klenk H.-P."/>
        </authorList>
    </citation>
    <scope>NUCLEOTIDE SEQUENCE [LARGE SCALE GENOMIC DNA]</scope>
    <source>
        <strain evidence="5 6">DSM 46659</strain>
    </source>
</reference>
<dbReference type="PIRSF" id="PIRSF002599">
    <property type="entry name" value="Cold_shock_A"/>
    <property type="match status" value="1"/>
</dbReference>
<dbReference type="RefSeq" id="WP_184072355.1">
    <property type="nucleotide sequence ID" value="NZ_JACHDS010000001.1"/>
</dbReference>
<dbReference type="Gene3D" id="2.40.50.140">
    <property type="entry name" value="Nucleic acid-binding proteins"/>
    <property type="match status" value="1"/>
</dbReference>
<dbReference type="PANTHER" id="PTHR11544">
    <property type="entry name" value="COLD SHOCK DOMAIN CONTAINING PROTEINS"/>
    <property type="match status" value="1"/>
</dbReference>
<dbReference type="PRINTS" id="PR00050">
    <property type="entry name" value="COLDSHOCK"/>
</dbReference>
<proteinExistence type="predicted"/>
<accession>A0A7W9YDE8</accession>
<keyword evidence="6" id="KW-1185">Reference proteome</keyword>
<evidence type="ECO:0000256" key="1">
    <source>
        <dbReference type="ARBA" id="ARBA00004496"/>
    </source>
</evidence>
<dbReference type="SUPFAM" id="SSF50249">
    <property type="entry name" value="Nucleic acid-binding proteins"/>
    <property type="match status" value="1"/>
</dbReference>
<dbReference type="SMART" id="SM00357">
    <property type="entry name" value="CSP"/>
    <property type="match status" value="1"/>
</dbReference>
<dbReference type="CDD" id="cd04458">
    <property type="entry name" value="CSP_CDS"/>
    <property type="match status" value="1"/>
</dbReference>
<dbReference type="EMBL" id="JACHDS010000001">
    <property type="protein sequence ID" value="MBB6170009.1"/>
    <property type="molecule type" value="Genomic_DNA"/>
</dbReference>
<dbReference type="InterPro" id="IPR011129">
    <property type="entry name" value="CSD"/>
</dbReference>
<dbReference type="PROSITE" id="PS00352">
    <property type="entry name" value="CSD_1"/>
    <property type="match status" value="1"/>
</dbReference>
<dbReference type="InterPro" id="IPR050181">
    <property type="entry name" value="Cold_shock_domain"/>
</dbReference>
<dbReference type="GO" id="GO:0005737">
    <property type="term" value="C:cytoplasm"/>
    <property type="evidence" value="ECO:0007669"/>
    <property type="project" value="UniProtKB-SubCell"/>
</dbReference>
<organism evidence="5 6">
    <name type="scientific">Nocardiopsis mwathae</name>
    <dbReference type="NCBI Taxonomy" id="1472723"/>
    <lineage>
        <taxon>Bacteria</taxon>
        <taxon>Bacillati</taxon>
        <taxon>Actinomycetota</taxon>
        <taxon>Actinomycetes</taxon>
        <taxon>Streptosporangiales</taxon>
        <taxon>Nocardiopsidaceae</taxon>
        <taxon>Nocardiopsis</taxon>
    </lineage>
</organism>
<dbReference type="AlphaFoldDB" id="A0A7W9YDE8"/>
<dbReference type="Pfam" id="PF00313">
    <property type="entry name" value="CSD"/>
    <property type="match status" value="1"/>
</dbReference>
<evidence type="ECO:0000313" key="6">
    <source>
        <dbReference type="Proteomes" id="UP000546642"/>
    </source>
</evidence>
<evidence type="ECO:0000313" key="5">
    <source>
        <dbReference type="EMBL" id="MBB6170009.1"/>
    </source>
</evidence>
<dbReference type="InterPro" id="IPR012340">
    <property type="entry name" value="NA-bd_OB-fold"/>
</dbReference>
<gene>
    <name evidence="5" type="ORF">HNR23_000069</name>
</gene>
<keyword evidence="2" id="KW-0963">Cytoplasm</keyword>
<protein>
    <submittedName>
        <fullName evidence="5">CspA family cold shock protein</fullName>
    </submittedName>
</protein>